<dbReference type="InterPro" id="IPR039425">
    <property type="entry name" value="RNA_pol_sigma-70-like"/>
</dbReference>
<dbReference type="InterPro" id="IPR013325">
    <property type="entry name" value="RNA_pol_sigma_r2"/>
</dbReference>
<sequence>MFFRRRPKSPAELSDEELLLRYRQQGDVADLGTLYDRHLTEVFAICRRYLRPDEEAQDAVMQLFEQLVDKLRRHEVSNFPAWLHATVRNHCLLVLRARQRAGPAAGGALVVHFPDAAGMESAAHQHLVSNDADDDAHLTEERLQALEHALAELPDGQRRCLELFYLEKKCYADVAQLTGFDLKQVKSYLQNGKRNLKRYLESSPSSPASPDGFR</sequence>
<evidence type="ECO:0000259" key="7">
    <source>
        <dbReference type="Pfam" id="PF08281"/>
    </source>
</evidence>
<evidence type="ECO:0000259" key="6">
    <source>
        <dbReference type="Pfam" id="PF04542"/>
    </source>
</evidence>
<comment type="caution">
    <text evidence="8">The sequence shown here is derived from an EMBL/GenBank/DDBJ whole genome shotgun (WGS) entry which is preliminary data.</text>
</comment>
<dbReference type="NCBIfam" id="TIGR02937">
    <property type="entry name" value="sigma70-ECF"/>
    <property type="match status" value="1"/>
</dbReference>
<dbReference type="InterPro" id="IPR013324">
    <property type="entry name" value="RNA_pol_sigma_r3/r4-like"/>
</dbReference>
<dbReference type="InterPro" id="IPR014284">
    <property type="entry name" value="RNA_pol_sigma-70_dom"/>
</dbReference>
<name>A0ABR7MMG5_9BACT</name>
<dbReference type="InterPro" id="IPR007627">
    <property type="entry name" value="RNA_pol_sigma70_r2"/>
</dbReference>
<evidence type="ECO:0000313" key="9">
    <source>
        <dbReference type="Proteomes" id="UP000622017"/>
    </source>
</evidence>
<accession>A0ABR7MMG5</accession>
<dbReference type="SUPFAM" id="SSF88659">
    <property type="entry name" value="Sigma3 and sigma4 domains of RNA polymerase sigma factors"/>
    <property type="match status" value="1"/>
</dbReference>
<dbReference type="SUPFAM" id="SSF88946">
    <property type="entry name" value="Sigma2 domain of RNA polymerase sigma factors"/>
    <property type="match status" value="1"/>
</dbReference>
<dbReference type="Pfam" id="PF04542">
    <property type="entry name" value="Sigma70_r2"/>
    <property type="match status" value="1"/>
</dbReference>
<feature type="domain" description="RNA polymerase sigma-70 region 2" evidence="6">
    <location>
        <begin position="34"/>
        <end position="100"/>
    </location>
</feature>
<reference evidence="8 9" key="1">
    <citation type="submission" date="2020-08" db="EMBL/GenBank/DDBJ databases">
        <title>Hymenobacter sp.</title>
        <authorList>
            <person name="Kim M.K."/>
        </authorList>
    </citation>
    <scope>NUCLEOTIDE SEQUENCE [LARGE SCALE GENOMIC DNA]</scope>
    <source>
        <strain evidence="8 9">BT507</strain>
    </source>
</reference>
<feature type="domain" description="RNA polymerase sigma factor 70 region 4 type 2" evidence="7">
    <location>
        <begin position="144"/>
        <end position="196"/>
    </location>
</feature>
<keyword evidence="4" id="KW-0238">DNA-binding</keyword>
<dbReference type="RefSeq" id="WP_187320530.1">
    <property type="nucleotide sequence ID" value="NZ_JACSCY010000013.1"/>
</dbReference>
<gene>
    <name evidence="8" type="ORF">H8B15_15190</name>
</gene>
<dbReference type="EMBL" id="JACSCY010000013">
    <property type="protein sequence ID" value="MBC6612272.1"/>
    <property type="molecule type" value="Genomic_DNA"/>
</dbReference>
<evidence type="ECO:0000256" key="1">
    <source>
        <dbReference type="ARBA" id="ARBA00010641"/>
    </source>
</evidence>
<dbReference type="Gene3D" id="1.10.1740.10">
    <property type="match status" value="1"/>
</dbReference>
<dbReference type="Pfam" id="PF08281">
    <property type="entry name" value="Sigma70_r4_2"/>
    <property type="match status" value="1"/>
</dbReference>
<keyword evidence="5" id="KW-0804">Transcription</keyword>
<dbReference type="PANTHER" id="PTHR43133">
    <property type="entry name" value="RNA POLYMERASE ECF-TYPE SIGMA FACTO"/>
    <property type="match status" value="1"/>
</dbReference>
<protein>
    <submittedName>
        <fullName evidence="8">Sigma-70 family RNA polymerase sigma factor</fullName>
    </submittedName>
</protein>
<evidence type="ECO:0000256" key="4">
    <source>
        <dbReference type="ARBA" id="ARBA00023125"/>
    </source>
</evidence>
<keyword evidence="9" id="KW-1185">Reference proteome</keyword>
<dbReference type="PANTHER" id="PTHR43133:SF8">
    <property type="entry name" value="RNA POLYMERASE SIGMA FACTOR HI_1459-RELATED"/>
    <property type="match status" value="1"/>
</dbReference>
<evidence type="ECO:0000256" key="2">
    <source>
        <dbReference type="ARBA" id="ARBA00023015"/>
    </source>
</evidence>
<proteinExistence type="inferred from homology"/>
<organism evidence="8 9">
    <name type="scientific">Hymenobacter citatus</name>
    <dbReference type="NCBI Taxonomy" id="2763506"/>
    <lineage>
        <taxon>Bacteria</taxon>
        <taxon>Pseudomonadati</taxon>
        <taxon>Bacteroidota</taxon>
        <taxon>Cytophagia</taxon>
        <taxon>Cytophagales</taxon>
        <taxon>Hymenobacteraceae</taxon>
        <taxon>Hymenobacter</taxon>
    </lineage>
</organism>
<keyword evidence="3" id="KW-0731">Sigma factor</keyword>
<dbReference type="InterPro" id="IPR013249">
    <property type="entry name" value="RNA_pol_sigma70_r4_t2"/>
</dbReference>
<keyword evidence="2" id="KW-0805">Transcription regulation</keyword>
<evidence type="ECO:0000313" key="8">
    <source>
        <dbReference type="EMBL" id="MBC6612272.1"/>
    </source>
</evidence>
<evidence type="ECO:0000256" key="3">
    <source>
        <dbReference type="ARBA" id="ARBA00023082"/>
    </source>
</evidence>
<dbReference type="Proteomes" id="UP000622017">
    <property type="component" value="Unassembled WGS sequence"/>
</dbReference>
<comment type="similarity">
    <text evidence="1">Belongs to the sigma-70 factor family. ECF subfamily.</text>
</comment>
<dbReference type="InterPro" id="IPR036388">
    <property type="entry name" value="WH-like_DNA-bd_sf"/>
</dbReference>
<evidence type="ECO:0000256" key="5">
    <source>
        <dbReference type="ARBA" id="ARBA00023163"/>
    </source>
</evidence>
<dbReference type="Gene3D" id="1.10.10.10">
    <property type="entry name" value="Winged helix-like DNA-binding domain superfamily/Winged helix DNA-binding domain"/>
    <property type="match status" value="1"/>
</dbReference>